<gene>
    <name evidence="1" type="primary">IL3</name>
    <name evidence="1" type="ORF">AV530_008211</name>
</gene>
<dbReference type="Proteomes" id="UP000190648">
    <property type="component" value="Unassembled WGS sequence"/>
</dbReference>
<protein>
    <submittedName>
        <fullName evidence="1">Interleukin 3</fullName>
    </submittedName>
</protein>
<evidence type="ECO:0000313" key="2">
    <source>
        <dbReference type="Proteomes" id="UP000190648"/>
    </source>
</evidence>
<proteinExistence type="predicted"/>
<reference evidence="1 2" key="1">
    <citation type="submission" date="2016-02" db="EMBL/GenBank/DDBJ databases">
        <title>Band-tailed pigeon sequencing and assembly.</title>
        <authorList>
            <person name="Soares A.E."/>
            <person name="Novak B.J."/>
            <person name="Rice E.S."/>
            <person name="O'Connell B."/>
            <person name="Chang D."/>
            <person name="Weber S."/>
            <person name="Shapiro B."/>
        </authorList>
    </citation>
    <scope>NUCLEOTIDE SEQUENCE [LARGE SCALE GENOMIC DNA]</scope>
    <source>
        <strain evidence="1">BTP2013</strain>
        <tissue evidence="1">Blood</tissue>
    </source>
</reference>
<keyword evidence="2" id="KW-1185">Reference proteome</keyword>
<dbReference type="EMBL" id="LSYS01001584">
    <property type="protein sequence ID" value="OPJ88216.1"/>
    <property type="molecule type" value="Genomic_DNA"/>
</dbReference>
<accession>A0A1V4KUW9</accession>
<evidence type="ECO:0000313" key="1">
    <source>
        <dbReference type="EMBL" id="OPJ88216.1"/>
    </source>
</evidence>
<name>A0A1V4KUW9_PATFA</name>
<comment type="caution">
    <text evidence="1">The sequence shown here is derived from an EMBL/GenBank/DDBJ whole genome shotgun (WGS) entry which is preliminary data.</text>
</comment>
<dbReference type="AlphaFoldDB" id="A0A1V4KUW9"/>
<sequence length="80" mass="9265">MEAGGNAITYLEKFTETLNATKGSWKERRIVLKLKKIQDAKKSCLGWMEQEWEPVKEDFFSSLESLLRFLNHYALPEVAA</sequence>
<organism evidence="1 2">
    <name type="scientific">Patagioenas fasciata monilis</name>
    <dbReference type="NCBI Taxonomy" id="372326"/>
    <lineage>
        <taxon>Eukaryota</taxon>
        <taxon>Metazoa</taxon>
        <taxon>Chordata</taxon>
        <taxon>Craniata</taxon>
        <taxon>Vertebrata</taxon>
        <taxon>Euteleostomi</taxon>
        <taxon>Archelosauria</taxon>
        <taxon>Archosauria</taxon>
        <taxon>Dinosauria</taxon>
        <taxon>Saurischia</taxon>
        <taxon>Theropoda</taxon>
        <taxon>Coelurosauria</taxon>
        <taxon>Aves</taxon>
        <taxon>Neognathae</taxon>
        <taxon>Neoaves</taxon>
        <taxon>Columbimorphae</taxon>
        <taxon>Columbiformes</taxon>
        <taxon>Columbidae</taxon>
        <taxon>Patagioenas</taxon>
    </lineage>
</organism>